<dbReference type="InterPro" id="IPR002523">
    <property type="entry name" value="MgTranspt_CorA/ZnTranspt_ZntB"/>
</dbReference>
<dbReference type="Gene3D" id="1.20.58.340">
    <property type="entry name" value="Magnesium transport protein CorA, transmembrane region"/>
    <property type="match status" value="1"/>
</dbReference>
<feature type="transmembrane region" description="Helical" evidence="5">
    <location>
        <begin position="320"/>
        <end position="344"/>
    </location>
</feature>
<dbReference type="GO" id="GO:0016020">
    <property type="term" value="C:membrane"/>
    <property type="evidence" value="ECO:0007669"/>
    <property type="project" value="UniProtKB-SubCell"/>
</dbReference>
<comment type="subcellular location">
    <subcellularLocation>
        <location evidence="1">Membrane</location>
        <topology evidence="1">Multi-pass membrane protein</topology>
    </subcellularLocation>
</comment>
<accession>A0A2H3U378</accession>
<reference evidence="7" key="1">
    <citation type="submission" date="2016-09" db="EMBL/GenBank/DDBJ databases">
        <authorList>
            <person name="Guldener U."/>
        </authorList>
    </citation>
    <scope>NUCLEOTIDE SEQUENCE [LARGE SCALE GENOMIC DNA]</scope>
    <source>
        <strain evidence="7">V64-1</strain>
    </source>
</reference>
<dbReference type="VEuPathDB" id="FungiDB:FOC4_g10010506"/>
<keyword evidence="3 5" id="KW-1133">Transmembrane helix</keyword>
<dbReference type="OrthoDB" id="2830640at2759"/>
<dbReference type="Pfam" id="PF01544">
    <property type="entry name" value="CorA"/>
    <property type="match status" value="1"/>
</dbReference>
<evidence type="ECO:0000313" key="6">
    <source>
        <dbReference type="EMBL" id="SCO92421.1"/>
    </source>
</evidence>
<dbReference type="SUPFAM" id="SSF144083">
    <property type="entry name" value="Magnesium transport protein CorA, transmembrane region"/>
    <property type="match status" value="1"/>
</dbReference>
<organism evidence="6 7">
    <name type="scientific">Fusarium oxysporum</name>
    <name type="common">Fusarium vascular wilt</name>
    <dbReference type="NCBI Taxonomy" id="5507"/>
    <lineage>
        <taxon>Eukaryota</taxon>
        <taxon>Fungi</taxon>
        <taxon>Dikarya</taxon>
        <taxon>Ascomycota</taxon>
        <taxon>Pezizomycotina</taxon>
        <taxon>Sordariomycetes</taxon>
        <taxon>Hypocreomycetidae</taxon>
        <taxon>Hypocreales</taxon>
        <taxon>Nectriaceae</taxon>
        <taxon>Fusarium</taxon>
        <taxon>Fusarium oxysporum species complex</taxon>
    </lineage>
</organism>
<name>A0A2H3U378_FUSOX</name>
<dbReference type="GO" id="GO:0046873">
    <property type="term" value="F:metal ion transmembrane transporter activity"/>
    <property type="evidence" value="ECO:0007669"/>
    <property type="project" value="InterPro"/>
</dbReference>
<dbReference type="InterPro" id="IPR045863">
    <property type="entry name" value="CorA_TM1_TM2"/>
</dbReference>
<dbReference type="VEuPathDB" id="FungiDB:FOZG_05065"/>
<evidence type="ECO:0000256" key="3">
    <source>
        <dbReference type="ARBA" id="ARBA00022989"/>
    </source>
</evidence>
<sequence>MGVFEPPTLPNSVRLTNGIRLILQLNAKDPETFSPYYISLPSDVYQSMLTQLHLPTQSIETTSVVGPFFWFGNDGNGENLHFQIIFRKSDIRKNGKTRGWELMLSYSVCDGTTTGFVKGTQSSNAIDAIRHLKSAVAELQHPLLLPVIFLSLELSIRDEQKQRQAREWLRRLENALSGRASVGEDNNYVQNSVMDIGQISRDLAECQCQVLWRHPEAWQKIVRGLRNAAELFWSICQAEKKDTNLKKVHTTILSRLRFYEDRLDGIQNYVHISIERLNIQRNTLLAIIAQKESKLSLEIAGQQRRLANNSTRDSESMKTLALLGAIFLPGTFLASIFSMSFFNFQNDSGSPVSPRLWVYFAVMIPFTAVVVGAWLYWDSKRSHKFEMLDMDVETSIEKMEEQIMASMQRRQTQGRVWSGPETWESTWGHLAT</sequence>
<dbReference type="AlphaFoldDB" id="A0A2H3U378"/>
<dbReference type="VEuPathDB" id="FungiDB:FOIG_05638"/>
<protein>
    <submittedName>
        <fullName evidence="6">Uncharacterized protein</fullName>
    </submittedName>
</protein>
<dbReference type="VEuPathDB" id="FungiDB:FOC1_g10013593"/>
<keyword evidence="4 5" id="KW-0472">Membrane</keyword>
<evidence type="ECO:0000256" key="2">
    <source>
        <dbReference type="ARBA" id="ARBA00022692"/>
    </source>
</evidence>
<dbReference type="VEuPathDB" id="FungiDB:FOXG_02165"/>
<evidence type="ECO:0000256" key="4">
    <source>
        <dbReference type="ARBA" id="ARBA00023136"/>
    </source>
</evidence>
<evidence type="ECO:0000256" key="5">
    <source>
        <dbReference type="SAM" id="Phobius"/>
    </source>
</evidence>
<proteinExistence type="predicted"/>
<dbReference type="VEuPathDB" id="FungiDB:HZS61_010064"/>
<evidence type="ECO:0000313" key="7">
    <source>
        <dbReference type="Proteomes" id="UP000219369"/>
    </source>
</evidence>
<dbReference type="VEuPathDB" id="FungiDB:FOMG_04894"/>
<dbReference type="Proteomes" id="UP000219369">
    <property type="component" value="Unassembled WGS sequence"/>
</dbReference>
<evidence type="ECO:0000256" key="1">
    <source>
        <dbReference type="ARBA" id="ARBA00004141"/>
    </source>
</evidence>
<feature type="transmembrane region" description="Helical" evidence="5">
    <location>
        <begin position="356"/>
        <end position="377"/>
    </location>
</feature>
<keyword evidence="2 5" id="KW-0812">Transmembrane</keyword>
<gene>
    <name evidence="6" type="ORF">FRV6_16549</name>
</gene>
<dbReference type="EMBL" id="FMJY01000011">
    <property type="protein sequence ID" value="SCO92421.1"/>
    <property type="molecule type" value="Genomic_DNA"/>
</dbReference>